<keyword evidence="1" id="KW-0732">Signal</keyword>
<dbReference type="Proteomes" id="UP000230750">
    <property type="component" value="Unassembled WGS sequence"/>
</dbReference>
<sequence length="145" mass="15973">MNFVSIVTIFVTLLGVARPGEIEGVKPDVEHALPILVEPDPNNEPTHGTCYNNLALACPAMAMFADPINVCSDCVCMNDEYTCCRRKAEPKVRCPEHCRLTQDQDTCEFLFSASARGACEIVGWYYSEVGDTFDNVPDTGLPYDS</sequence>
<evidence type="ECO:0000256" key="1">
    <source>
        <dbReference type="SAM" id="SignalP"/>
    </source>
</evidence>
<feature type="chain" id="PRO_5013836084" evidence="1">
    <location>
        <begin position="20"/>
        <end position="145"/>
    </location>
</feature>
<organism evidence="2 3">
    <name type="scientific">Stichopus japonicus</name>
    <name type="common">Sea cucumber</name>
    <dbReference type="NCBI Taxonomy" id="307972"/>
    <lineage>
        <taxon>Eukaryota</taxon>
        <taxon>Metazoa</taxon>
        <taxon>Echinodermata</taxon>
        <taxon>Eleutherozoa</taxon>
        <taxon>Echinozoa</taxon>
        <taxon>Holothuroidea</taxon>
        <taxon>Aspidochirotacea</taxon>
        <taxon>Aspidochirotida</taxon>
        <taxon>Stichopodidae</taxon>
        <taxon>Apostichopus</taxon>
    </lineage>
</organism>
<dbReference type="AlphaFoldDB" id="A0A2G8K4X2"/>
<keyword evidence="3" id="KW-1185">Reference proteome</keyword>
<reference evidence="2 3" key="1">
    <citation type="journal article" date="2017" name="PLoS Biol.">
        <title>The sea cucumber genome provides insights into morphological evolution and visceral regeneration.</title>
        <authorList>
            <person name="Zhang X."/>
            <person name="Sun L."/>
            <person name="Yuan J."/>
            <person name="Sun Y."/>
            <person name="Gao Y."/>
            <person name="Zhang L."/>
            <person name="Li S."/>
            <person name="Dai H."/>
            <person name="Hamel J.F."/>
            <person name="Liu C."/>
            <person name="Yu Y."/>
            <person name="Liu S."/>
            <person name="Lin W."/>
            <person name="Guo K."/>
            <person name="Jin S."/>
            <person name="Xu P."/>
            <person name="Storey K.B."/>
            <person name="Huan P."/>
            <person name="Zhang T."/>
            <person name="Zhou Y."/>
            <person name="Zhang J."/>
            <person name="Lin C."/>
            <person name="Li X."/>
            <person name="Xing L."/>
            <person name="Huo D."/>
            <person name="Sun M."/>
            <person name="Wang L."/>
            <person name="Mercier A."/>
            <person name="Li F."/>
            <person name="Yang H."/>
            <person name="Xiang J."/>
        </authorList>
    </citation>
    <scope>NUCLEOTIDE SEQUENCE [LARGE SCALE GENOMIC DNA]</scope>
    <source>
        <strain evidence="2">Shaxun</strain>
        <tissue evidence="2">Muscle</tissue>
    </source>
</reference>
<comment type="caution">
    <text evidence="2">The sequence shown here is derived from an EMBL/GenBank/DDBJ whole genome shotgun (WGS) entry which is preliminary data.</text>
</comment>
<gene>
    <name evidence="2" type="ORF">BSL78_20170</name>
</gene>
<evidence type="ECO:0000313" key="3">
    <source>
        <dbReference type="Proteomes" id="UP000230750"/>
    </source>
</evidence>
<evidence type="ECO:0000313" key="2">
    <source>
        <dbReference type="EMBL" id="PIK42989.1"/>
    </source>
</evidence>
<accession>A0A2G8K4X2</accession>
<proteinExistence type="predicted"/>
<feature type="signal peptide" evidence="1">
    <location>
        <begin position="1"/>
        <end position="19"/>
    </location>
</feature>
<name>A0A2G8K4X2_STIJA</name>
<dbReference type="EMBL" id="MRZV01000886">
    <property type="protein sequence ID" value="PIK42989.1"/>
    <property type="molecule type" value="Genomic_DNA"/>
</dbReference>
<protein>
    <submittedName>
        <fullName evidence="2">Uncharacterized protein</fullName>
    </submittedName>
</protein>